<name>A0ABX0XJS6_9SPHN</name>
<evidence type="ECO:0000313" key="3">
    <source>
        <dbReference type="Proteomes" id="UP000734218"/>
    </source>
</evidence>
<gene>
    <name evidence="2" type="ORF">GGR88_001070</name>
</gene>
<keyword evidence="1" id="KW-0732">Signal</keyword>
<protein>
    <submittedName>
        <fullName evidence="2">Uncharacterized protein</fullName>
    </submittedName>
</protein>
<evidence type="ECO:0000256" key="1">
    <source>
        <dbReference type="SAM" id="SignalP"/>
    </source>
</evidence>
<feature type="chain" id="PRO_5047072095" evidence="1">
    <location>
        <begin position="31"/>
        <end position="112"/>
    </location>
</feature>
<evidence type="ECO:0000313" key="2">
    <source>
        <dbReference type="EMBL" id="NJC33596.1"/>
    </source>
</evidence>
<sequence length="112" mass="11770">MSRLFRSIALRPIAVIALLAAFPLPAPAHAAPPAGFVALADADLAGVTSTGLPTMPAPLDPARRVSAFEMAVSTAWDQMDAWWADDGALLILEAVRPAPDLSTLPRLAFTPR</sequence>
<feature type="signal peptide" evidence="1">
    <location>
        <begin position="1"/>
        <end position="30"/>
    </location>
</feature>
<accession>A0ABX0XJS6</accession>
<proteinExistence type="predicted"/>
<organism evidence="2 3">
    <name type="scientific">Sphingomonas jejuensis</name>
    <dbReference type="NCBI Taxonomy" id="904715"/>
    <lineage>
        <taxon>Bacteria</taxon>
        <taxon>Pseudomonadati</taxon>
        <taxon>Pseudomonadota</taxon>
        <taxon>Alphaproteobacteria</taxon>
        <taxon>Sphingomonadales</taxon>
        <taxon>Sphingomonadaceae</taxon>
        <taxon>Sphingomonas</taxon>
    </lineage>
</organism>
<reference evidence="2 3" key="1">
    <citation type="submission" date="2020-03" db="EMBL/GenBank/DDBJ databases">
        <title>Genomic Encyclopedia of Type Strains, Phase IV (KMG-IV): sequencing the most valuable type-strain genomes for metagenomic binning, comparative biology and taxonomic classification.</title>
        <authorList>
            <person name="Goeker M."/>
        </authorList>
    </citation>
    <scope>NUCLEOTIDE SEQUENCE [LARGE SCALE GENOMIC DNA]</scope>
    <source>
        <strain evidence="2 3">DSM 27651</strain>
    </source>
</reference>
<dbReference type="RefSeq" id="WP_167953561.1">
    <property type="nucleotide sequence ID" value="NZ_JAATJE010000001.1"/>
</dbReference>
<keyword evidence="3" id="KW-1185">Reference proteome</keyword>
<comment type="caution">
    <text evidence="2">The sequence shown here is derived from an EMBL/GenBank/DDBJ whole genome shotgun (WGS) entry which is preliminary data.</text>
</comment>
<dbReference type="Proteomes" id="UP000734218">
    <property type="component" value="Unassembled WGS sequence"/>
</dbReference>
<dbReference type="EMBL" id="JAATJE010000001">
    <property type="protein sequence ID" value="NJC33596.1"/>
    <property type="molecule type" value="Genomic_DNA"/>
</dbReference>